<proteinExistence type="predicted"/>
<dbReference type="EMBL" id="QTZN02000066">
    <property type="protein sequence ID" value="MVB09096.1"/>
    <property type="molecule type" value="Genomic_DNA"/>
</dbReference>
<evidence type="ECO:0000313" key="4">
    <source>
        <dbReference type="Proteomes" id="UP000462449"/>
    </source>
</evidence>
<comment type="caution">
    <text evidence="1">The sequence shown here is derived from an EMBL/GenBank/DDBJ whole genome shotgun (WGS) entry which is preliminary data.</text>
</comment>
<organism evidence="1 4">
    <name type="scientific">Labilibaculum euxinus</name>
    <dbReference type="NCBI Taxonomy" id="2686357"/>
    <lineage>
        <taxon>Bacteria</taxon>
        <taxon>Pseudomonadati</taxon>
        <taxon>Bacteroidota</taxon>
        <taxon>Bacteroidia</taxon>
        <taxon>Marinilabiliales</taxon>
        <taxon>Marinifilaceae</taxon>
        <taxon>Labilibaculum</taxon>
    </lineage>
</organism>
<evidence type="ECO:0000313" key="3">
    <source>
        <dbReference type="Proteomes" id="UP000285951"/>
    </source>
</evidence>
<reference evidence="1 4" key="2">
    <citation type="submission" date="2019-12" db="EMBL/GenBank/DDBJ databases">
        <title>Draft genome sequence of Labilibaculum sp. strain 44 isolated from deep waters of Black Sea.</title>
        <authorList>
            <person name="Yadav S."/>
            <person name="Villanueva L."/>
        </authorList>
    </citation>
    <scope>NUCLEOTIDE SEQUENCE [LARGE SCALE GENOMIC DNA]</scope>
    <source>
        <strain evidence="1 4">44</strain>
    </source>
</reference>
<gene>
    <name evidence="2" type="ORF">DWB62_018930</name>
    <name evidence="1" type="ORF">GNY23_18930</name>
</gene>
<dbReference type="Pfam" id="PF13585">
    <property type="entry name" value="CHU_C"/>
    <property type="match status" value="1"/>
</dbReference>
<dbReference type="InterPro" id="IPR013783">
    <property type="entry name" value="Ig-like_fold"/>
</dbReference>
<accession>A0A7M4DB62</accession>
<dbReference type="Gene3D" id="2.60.40.10">
    <property type="entry name" value="Immunoglobulins"/>
    <property type="match status" value="5"/>
</dbReference>
<evidence type="ECO:0000313" key="1">
    <source>
        <dbReference type="EMBL" id="MUP39891.1"/>
    </source>
</evidence>
<sequence length="2199" mass="231082">MKRPLLFVVLFLLLFVSVVIGTFSRLSAGGNLKDDFWGELPAPPSPTNDLPCNATPLSVSSACSLAQYNNIDATDSWVTDNTIPVPSCGSYIGSDVWFTAVVPSSGEMVILTYSDRTSGWLDKVNFAVYSGSCTGLTEIGCYTPTSSGLYITTAVLSGRAAGEILYIRVYDQENTIGNFQICASGPCGDIIADAGLGGESCDLNFKFSGTAPINGTGTWSIVSGPGSASYSNAADPATIVSVTAPGTYRFAWTVDSGTCSDADLIDVIFSQPVFSAPEDDKDLCNTLSSTLTVLSASVGNPEWKQTSGPGIADIDTPNSFFSNVNVSEYGVYVFTLTVTNGTCSASDDLTIGFYEEPTKAGIVGDISNCGTLTSDPLGGNTPTVGTGVWSKISGPGTVVFSDINSGSSTATVNAYGTYEYQWKISNGPCTASAAALTVTYFDPPIADAGTGGDECDLNFSLSAVPSLGTGTWTKTGGSGNAVFLPNVNSPNATVTVDAYDTYQFTWTEVSNGCLDSDAVNVNFYEQPVANAGSGGNECDLNFSLSATPSMGTGTWTKQSGTGSLSFVPNANDPNAIITSDTYGTFTLRWTEVNGTCSDFDDVVVIFYEQPVANAGSGGDECDLNFSLSAVPSLGTGTWTKTGGSGNAVFLPNVNSPNATVTVDAYDTYQFTWTEISNGCSDNDAVNVNFYEQPIADAGSGGNECDLNFSLSATPSMGTGTWTKQSGTGSLSFAPNANDPNAVVTSDTYGTFTLRWTEVNGTCSDFDDVVVNFYKQPVANSGSGGDECDLNFTLSATPSIGTGTWTKTGGSGNAVFSPNVNSPNATATVDAYDAYQFTWTEVSNGCLDSDAVNVNFYEQPVANAGSGGNECDLNFSLSATPSTGTGIWTKQSGSGNLSFAPNANDLNAIVTSDTYGTFTLRWTEVNGTCSDFDDVVVNFYEQPVANAGSGGDECDLNFSLSATPSVGTGTWTKQSGTGSLSFVPNANDPNAIITSDTYGTFTLRWTEVNGTCSDFDDVTVNFNEQPVANAGLGGDECDLNFSLSAVPSLGTGTWTKTGGSGNAVFLPNVNSPNATVTVDAYDAYQFTWTEVSNGCLDSDAVNVNFYEQPVANAGSGGNECDLNFSLAATPSVGTGTWTKQSGTGSLSFVPNANDPNAIITSDTYGTFTLRWTEVNGTCSDFDDVTVNFNEQPVANAGSDGSECGLNFTLSAVDGVGVGTWSQISGPGTTVFSNINSDTSTTTVTSYGTYTYRWTISNGTCTPSSDNVTVNFYETPTIATVGTDQYICDNKVSNALLGNIPSVGLGSWSQVSGPGTTTFSDVNFGGSTASVSEYGIYVYRWTISNGTCTSSKAEVTVTYFQKPSLASVGDDQDNCNNLTSTSLGGNTPWVGTGIWSQVSGPGTTTFSNINFGNSTATASQYGAYTYRWTVSNGSCTSSEADIVVNFNEEPTVASVGSDQNYCDGLISGSLGGNTPTIGVGSWSQQSGPGTTTFNDINAGTSNAAVTDYGTYVYRWTITNGTCVSSDDITVNFNQTPFSYAGADDNICGGGNYTVTGSNSANGSIVWSTNGNGTFDDNTIDNPTYNFGIGESGIITFTKTVENPVCSSASDDMTLTFTQEPIANAGIGGNECDLDFNLSATASVGTGTWTKISGSGNAVFSPNANTPNATVTVDVYGTYQFTWTEVQDGCSDSDDVSVSFYEQPNADAGVGGDECDLDYNLLATQSSGIGTWTKESGPGNLSFSPNENSPNAKVTADSYGSYKLRWTEANGNCSEFDEIIVNFYEQPIADAGNGGNECDLNFIFNAKPSVGSGKWTQVSGSGISSFFPNSSSSNATVTVSDFGSYQYLWTETNGNCIDSEMIAVNFYNQPVANAGVGGNMCGLTFSLSVTPSLGTGTWTKISGNGNVSFFPNHNSPNSAVTVDSYGMYSFRWTEDNGTCTSSDEVIVNFLEQPIANAGFGGDQCGLEYSLAATPSAGIGIWTKISGVGNATFIPNANSPNATLVVDAYDSYQLMWTETNDDCTDNDVIDITFQEQPIANAGIDIRMEYSDRAQLGAVLSTAGTGEWTVVSGYANLYDQYSPNTEVDKLGVNENILRWTETNQFCRDYDDVKLTVGKLFIPTVITPNGDGKNEFFLIRGSENLENIELTIFNRNGVEIYSDSNYKNDWNGLDRNGNELVTDTYFYVLQLETKKVFRGCIVIKR</sequence>
<evidence type="ECO:0000313" key="2">
    <source>
        <dbReference type="EMBL" id="MVB09096.1"/>
    </source>
</evidence>
<dbReference type="Proteomes" id="UP000462449">
    <property type="component" value="Unassembled WGS sequence"/>
</dbReference>
<keyword evidence="3" id="KW-1185">Reference proteome</keyword>
<protein>
    <submittedName>
        <fullName evidence="1">T9SS type B sorting domain-containing protein</fullName>
    </submittedName>
</protein>
<dbReference type="RefSeq" id="WP_156197246.1">
    <property type="nucleotide sequence ID" value="NZ_QTZN02000066.1"/>
</dbReference>
<name>A0A7M4DB62_9BACT</name>
<dbReference type="NCBIfam" id="TIGR04131">
    <property type="entry name" value="Bac_Flav_CTERM"/>
    <property type="match status" value="1"/>
</dbReference>
<dbReference type="Proteomes" id="UP000285951">
    <property type="component" value="Unassembled WGS sequence"/>
</dbReference>
<reference evidence="2 3" key="1">
    <citation type="submission" date="2019-11" db="EMBL/GenBank/DDBJ databases">
        <title>Draft genome sequence of Labilibaculum sp. strain SYP isolated from Black Sea.</title>
        <authorList>
            <person name="Yadav S."/>
            <person name="Villanueva L."/>
        </authorList>
    </citation>
    <scope>NUCLEOTIDE SEQUENCE [LARGE SCALE GENOMIC DNA]</scope>
    <source>
        <strain evidence="2 3">44</strain>
    </source>
</reference>
<dbReference type="OrthoDB" id="5726170at2"/>
<dbReference type="EMBL" id="WOTW01000066">
    <property type="protein sequence ID" value="MUP39891.1"/>
    <property type="molecule type" value="Genomic_DNA"/>
</dbReference>
<dbReference type="InterPro" id="IPR026341">
    <property type="entry name" value="T9SS_type_B"/>
</dbReference>